<dbReference type="PANTHER" id="PTHR30055:SF220">
    <property type="entry name" value="TETR-FAMILY REGULATORY PROTEIN"/>
    <property type="match status" value="1"/>
</dbReference>
<dbReference type="SUPFAM" id="SSF46689">
    <property type="entry name" value="Homeodomain-like"/>
    <property type="match status" value="1"/>
</dbReference>
<dbReference type="InterPro" id="IPR050109">
    <property type="entry name" value="HTH-type_TetR-like_transc_reg"/>
</dbReference>
<organism evidence="1 2">
    <name type="scientific">Aequoribacter fuscus</name>
    <dbReference type="NCBI Taxonomy" id="2518989"/>
    <lineage>
        <taxon>Bacteria</taxon>
        <taxon>Pseudomonadati</taxon>
        <taxon>Pseudomonadota</taxon>
        <taxon>Gammaproteobacteria</taxon>
        <taxon>Cellvibrionales</taxon>
        <taxon>Halieaceae</taxon>
        <taxon>Aequoribacter</taxon>
    </lineage>
</organism>
<dbReference type="GO" id="GO:0003700">
    <property type="term" value="F:DNA-binding transcription factor activity"/>
    <property type="evidence" value="ECO:0007669"/>
    <property type="project" value="TreeGrafter"/>
</dbReference>
<dbReference type="EMBL" id="AEIG01000056">
    <property type="protein sequence ID" value="EGG29335.1"/>
    <property type="molecule type" value="Genomic_DNA"/>
</dbReference>
<evidence type="ECO:0000313" key="2">
    <source>
        <dbReference type="Proteomes" id="UP000005615"/>
    </source>
</evidence>
<dbReference type="AlphaFoldDB" id="F3L2Y4"/>
<dbReference type="eggNOG" id="COG1309">
    <property type="taxonomic scope" value="Bacteria"/>
</dbReference>
<dbReference type="PRINTS" id="PR00455">
    <property type="entry name" value="HTHTETR"/>
</dbReference>
<comment type="caution">
    <text evidence="1">The sequence shown here is derived from an EMBL/GenBank/DDBJ whole genome shotgun (WGS) entry which is preliminary data.</text>
</comment>
<protein>
    <submittedName>
        <fullName evidence="1">Transcriptional regulator, TetR family</fullName>
    </submittedName>
</protein>
<dbReference type="InterPro" id="IPR036271">
    <property type="entry name" value="Tet_transcr_reg_TetR-rel_C_sf"/>
</dbReference>
<dbReference type="Gene3D" id="1.10.357.10">
    <property type="entry name" value="Tetracycline Repressor, domain 2"/>
    <property type="match status" value="1"/>
</dbReference>
<dbReference type="PANTHER" id="PTHR30055">
    <property type="entry name" value="HTH-TYPE TRANSCRIPTIONAL REGULATOR RUTR"/>
    <property type="match status" value="1"/>
</dbReference>
<dbReference type="Pfam" id="PF13305">
    <property type="entry name" value="TetR_C_33"/>
    <property type="match status" value="1"/>
</dbReference>
<dbReference type="RefSeq" id="WP_009576142.1">
    <property type="nucleotide sequence ID" value="NZ_AEIG01000056.1"/>
</dbReference>
<dbReference type="STRING" id="2518989.IMCC3088_1908"/>
<keyword evidence="2" id="KW-1185">Reference proteome</keyword>
<name>F3L2Y4_9GAMM</name>
<gene>
    <name evidence="1" type="ORF">IMCC3088_1908</name>
</gene>
<proteinExistence type="predicted"/>
<dbReference type="InterPro" id="IPR001647">
    <property type="entry name" value="HTH_TetR"/>
</dbReference>
<reference evidence="1 2" key="1">
    <citation type="journal article" date="2011" name="J. Bacteriol.">
        <title>Genome sequence of strain IMCC3088, a proteorhodopsin-containing marine bacterium belonging to the OM60/NOR5 clade.</title>
        <authorList>
            <person name="Jang Y."/>
            <person name="Oh H.M."/>
            <person name="Kang I."/>
            <person name="Lee K."/>
            <person name="Yang S.J."/>
            <person name="Cho J.C."/>
        </authorList>
    </citation>
    <scope>NUCLEOTIDE SEQUENCE [LARGE SCALE GENOMIC DNA]</scope>
    <source>
        <strain evidence="1 2">IMCC3088</strain>
    </source>
</reference>
<dbReference type="SUPFAM" id="SSF48498">
    <property type="entry name" value="Tetracyclin repressor-like, C-terminal domain"/>
    <property type="match status" value="1"/>
</dbReference>
<dbReference type="InterPro" id="IPR009057">
    <property type="entry name" value="Homeodomain-like_sf"/>
</dbReference>
<dbReference type="Proteomes" id="UP000005615">
    <property type="component" value="Unassembled WGS sequence"/>
</dbReference>
<dbReference type="OrthoDB" id="5293556at2"/>
<evidence type="ECO:0000313" key="1">
    <source>
        <dbReference type="EMBL" id="EGG29335.1"/>
    </source>
</evidence>
<dbReference type="Pfam" id="PF00440">
    <property type="entry name" value="TetR_N"/>
    <property type="match status" value="1"/>
</dbReference>
<dbReference type="GO" id="GO:0000976">
    <property type="term" value="F:transcription cis-regulatory region binding"/>
    <property type="evidence" value="ECO:0007669"/>
    <property type="project" value="TreeGrafter"/>
</dbReference>
<accession>F3L2Y4</accession>
<dbReference type="PROSITE" id="PS50977">
    <property type="entry name" value="HTH_TETR_2"/>
    <property type="match status" value="1"/>
</dbReference>
<sequence>MTSSRASASNPYHHGDLKNTLILAAAELIEERGSIDFTMSEAARRAGVSSGAPYRHFKDKEDLLARVAELGFIGLHSAINHAIEPHPRGSIDRIISSGHAYMRYVTQKAAFYDLMWGEVLVDTLENAELTTLGAFNELVDLVDDWVKAEQLTTEPRELAVKLMAMGHGLVSLQMTKRLNRLAPNLCIFQCLTDSAYTFLQGIKDEQARHRG</sequence>
<dbReference type="InterPro" id="IPR025996">
    <property type="entry name" value="MT1864/Rv1816-like_C"/>
</dbReference>